<sequence length="44" mass="5105">MYPLKFEPILKQVLWGGDKIIPFKQLNDTLDRVGESWELSGVEN</sequence>
<reference evidence="1" key="1">
    <citation type="submission" date="2019-03" db="EMBL/GenBank/DDBJ databases">
        <title>Single cell metagenomics reveals metabolic interactions within the superorganism composed of flagellate Streblomastix strix and complex community of Bacteroidetes bacteria on its surface.</title>
        <authorList>
            <person name="Treitli S.C."/>
            <person name="Kolisko M."/>
            <person name="Husnik F."/>
            <person name="Keeling P."/>
            <person name="Hampl V."/>
        </authorList>
    </citation>
    <scope>NUCLEOTIDE SEQUENCE</scope>
    <source>
        <strain evidence="1">STM</strain>
    </source>
</reference>
<dbReference type="EC" id="5.3.1.8" evidence="1"/>
<dbReference type="GO" id="GO:0004476">
    <property type="term" value="F:mannose-6-phosphate isomerase activity"/>
    <property type="evidence" value="ECO:0007669"/>
    <property type="project" value="UniProtKB-EC"/>
</dbReference>
<dbReference type="AlphaFoldDB" id="A0A5J4P613"/>
<comment type="caution">
    <text evidence="1">The sequence shown here is derived from an EMBL/GenBank/DDBJ whole genome shotgun (WGS) entry which is preliminary data.</text>
</comment>
<protein>
    <submittedName>
        <fullName evidence="1">Mannose-6-phosphate isomerase ManA</fullName>
        <ecNumber evidence="1">5.3.1.8</ecNumber>
    </submittedName>
</protein>
<name>A0A5J4P613_9ZZZZ</name>
<dbReference type="InterPro" id="IPR014710">
    <property type="entry name" value="RmlC-like_jellyroll"/>
</dbReference>
<accession>A0A5J4P613</accession>
<gene>
    <name evidence="1" type="ORF">EZS27_044223</name>
</gene>
<keyword evidence="1" id="KW-0413">Isomerase</keyword>
<feature type="non-terminal residue" evidence="1">
    <location>
        <position position="44"/>
    </location>
</feature>
<proteinExistence type="predicted"/>
<organism evidence="1">
    <name type="scientific">termite gut metagenome</name>
    <dbReference type="NCBI Taxonomy" id="433724"/>
    <lineage>
        <taxon>unclassified sequences</taxon>
        <taxon>metagenomes</taxon>
        <taxon>organismal metagenomes</taxon>
    </lineage>
</organism>
<evidence type="ECO:0000313" key="1">
    <source>
        <dbReference type="EMBL" id="KAA6304133.1"/>
    </source>
</evidence>
<dbReference type="Gene3D" id="2.60.120.10">
    <property type="entry name" value="Jelly Rolls"/>
    <property type="match status" value="1"/>
</dbReference>
<dbReference type="EMBL" id="SNRY01011758">
    <property type="protein sequence ID" value="KAA6304133.1"/>
    <property type="molecule type" value="Genomic_DNA"/>
</dbReference>